<feature type="transmembrane region" description="Helical" evidence="2">
    <location>
        <begin position="12"/>
        <end position="28"/>
    </location>
</feature>
<dbReference type="AlphaFoldDB" id="A0AAE0HZG2"/>
<feature type="transmembrane region" description="Helical" evidence="2">
    <location>
        <begin position="441"/>
        <end position="464"/>
    </location>
</feature>
<evidence type="ECO:0008006" key="5">
    <source>
        <dbReference type="Google" id="ProtNLM"/>
    </source>
</evidence>
<accession>A0AAE0HZG2</accession>
<keyword evidence="2" id="KW-1133">Transmembrane helix</keyword>
<keyword evidence="2" id="KW-0472">Membrane</keyword>
<keyword evidence="2" id="KW-0812">Transmembrane</keyword>
<proteinExistence type="predicted"/>
<name>A0AAE0HZG2_9PEZI</name>
<feature type="compositionally biased region" description="Low complexity" evidence="1">
    <location>
        <begin position="377"/>
        <end position="404"/>
    </location>
</feature>
<evidence type="ECO:0000256" key="1">
    <source>
        <dbReference type="SAM" id="MobiDB-lite"/>
    </source>
</evidence>
<feature type="region of interest" description="Disordered" evidence="1">
    <location>
        <begin position="475"/>
        <end position="517"/>
    </location>
</feature>
<feature type="region of interest" description="Disordered" evidence="1">
    <location>
        <begin position="377"/>
        <end position="433"/>
    </location>
</feature>
<evidence type="ECO:0000256" key="2">
    <source>
        <dbReference type="SAM" id="Phobius"/>
    </source>
</evidence>
<feature type="region of interest" description="Disordered" evidence="1">
    <location>
        <begin position="46"/>
        <end position="65"/>
    </location>
</feature>
<feature type="compositionally biased region" description="Polar residues" evidence="1">
    <location>
        <begin position="183"/>
        <end position="200"/>
    </location>
</feature>
<comment type="caution">
    <text evidence="3">The sequence shown here is derived from an EMBL/GenBank/DDBJ whole genome shotgun (WGS) entry which is preliminary data.</text>
</comment>
<feature type="region of interest" description="Disordered" evidence="1">
    <location>
        <begin position="183"/>
        <end position="206"/>
    </location>
</feature>
<sequence length="541" mass="58057">MQPFLSGETTLVYLLVTLTFVFFLGAGLDSPPVEDTYIHRQIVVVKEQHSPPPPQPQPKSETTRQDIITVTSVIRSTLSRLFFSNSSIWRKQHALWSSCWSSVESWWRYLGRRQQTTSSSRPRRQTANEQHIGLLRKIQIVNSRDIEPDRSPFTDKGFGFGLGKTCRAELVISDHWTATTRFGDQASRSHQSSPVDLSRNTPKEIRSPGMEDAMCLGTYFFRAIPPVACPEISSSNMVRQLSPAPSAMFLLLFGLTTQAVNAAETTAGPLAYVSLYSEIGYSTARPCAAGCLVYNGVFGCNNAGYNDLGVHLGCGCGPQNFCYCSTKLAESATAYISSCVSERCAKSVDSWEEEVGSMDALYDGYCATANVGPLTTSKKPTATPTPAKTTAAADATENTAPAAAVPESGSDSGAPTSTGGAPASTTSAPADEKKGLSQSDIVALAASLGVGIPSLLVAVITLLVQLRKKKRRAAEAAEAAGHHPTPAPSTTIHFHTGGTGTPVQSPPVPQYQQQAPNAQYEQNPYELAAQKEEIARSGYRY</sequence>
<evidence type="ECO:0000313" key="3">
    <source>
        <dbReference type="EMBL" id="KAK3315773.1"/>
    </source>
</evidence>
<feature type="compositionally biased region" description="Low complexity" evidence="1">
    <location>
        <begin position="412"/>
        <end position="429"/>
    </location>
</feature>
<dbReference type="EMBL" id="JAUEDM010000005">
    <property type="protein sequence ID" value="KAK3315773.1"/>
    <property type="molecule type" value="Genomic_DNA"/>
</dbReference>
<evidence type="ECO:0000313" key="4">
    <source>
        <dbReference type="Proteomes" id="UP001283341"/>
    </source>
</evidence>
<reference evidence="3" key="2">
    <citation type="submission" date="2023-06" db="EMBL/GenBank/DDBJ databases">
        <authorList>
            <consortium name="Lawrence Berkeley National Laboratory"/>
            <person name="Haridas S."/>
            <person name="Hensen N."/>
            <person name="Bonometti L."/>
            <person name="Westerberg I."/>
            <person name="Brannstrom I.O."/>
            <person name="Guillou S."/>
            <person name="Cros-Aarteil S."/>
            <person name="Calhoun S."/>
            <person name="Kuo A."/>
            <person name="Mondo S."/>
            <person name="Pangilinan J."/>
            <person name="Riley R."/>
            <person name="Labutti K."/>
            <person name="Andreopoulos B."/>
            <person name="Lipzen A."/>
            <person name="Chen C."/>
            <person name="Yanf M."/>
            <person name="Daum C."/>
            <person name="Ng V."/>
            <person name="Clum A."/>
            <person name="Steindorff A."/>
            <person name="Ohm R."/>
            <person name="Martin F."/>
            <person name="Silar P."/>
            <person name="Natvig D."/>
            <person name="Lalanne C."/>
            <person name="Gautier V."/>
            <person name="Ament-Velasquez S.L."/>
            <person name="Kruys A."/>
            <person name="Hutchinson M.I."/>
            <person name="Powell A.J."/>
            <person name="Barry K."/>
            <person name="Miller A.N."/>
            <person name="Grigoriev I.V."/>
            <person name="Debuchy R."/>
            <person name="Gladieux P."/>
            <person name="Thoren M.H."/>
            <person name="Johannesson H."/>
        </authorList>
    </citation>
    <scope>NUCLEOTIDE SEQUENCE</scope>
    <source>
        <strain evidence="3">CBS 118394</strain>
    </source>
</reference>
<gene>
    <name evidence="3" type="ORF">B0H66DRAFT_534043</name>
</gene>
<organism evidence="3 4">
    <name type="scientific">Apodospora peruviana</name>
    <dbReference type="NCBI Taxonomy" id="516989"/>
    <lineage>
        <taxon>Eukaryota</taxon>
        <taxon>Fungi</taxon>
        <taxon>Dikarya</taxon>
        <taxon>Ascomycota</taxon>
        <taxon>Pezizomycotina</taxon>
        <taxon>Sordariomycetes</taxon>
        <taxon>Sordariomycetidae</taxon>
        <taxon>Sordariales</taxon>
        <taxon>Lasiosphaeriaceae</taxon>
        <taxon>Apodospora</taxon>
    </lineage>
</organism>
<keyword evidence="4" id="KW-1185">Reference proteome</keyword>
<dbReference type="Proteomes" id="UP001283341">
    <property type="component" value="Unassembled WGS sequence"/>
</dbReference>
<protein>
    <recommendedName>
        <fullName evidence="5">Extracellular membrane protein CFEM domain-containing protein</fullName>
    </recommendedName>
</protein>
<reference evidence="3" key="1">
    <citation type="journal article" date="2023" name="Mol. Phylogenet. Evol.">
        <title>Genome-scale phylogeny and comparative genomics of the fungal order Sordariales.</title>
        <authorList>
            <person name="Hensen N."/>
            <person name="Bonometti L."/>
            <person name="Westerberg I."/>
            <person name="Brannstrom I.O."/>
            <person name="Guillou S."/>
            <person name="Cros-Aarteil S."/>
            <person name="Calhoun S."/>
            <person name="Haridas S."/>
            <person name="Kuo A."/>
            <person name="Mondo S."/>
            <person name="Pangilinan J."/>
            <person name="Riley R."/>
            <person name="LaButti K."/>
            <person name="Andreopoulos B."/>
            <person name="Lipzen A."/>
            <person name="Chen C."/>
            <person name="Yan M."/>
            <person name="Daum C."/>
            <person name="Ng V."/>
            <person name="Clum A."/>
            <person name="Steindorff A."/>
            <person name="Ohm R.A."/>
            <person name="Martin F."/>
            <person name="Silar P."/>
            <person name="Natvig D.O."/>
            <person name="Lalanne C."/>
            <person name="Gautier V."/>
            <person name="Ament-Velasquez S.L."/>
            <person name="Kruys A."/>
            <person name="Hutchinson M.I."/>
            <person name="Powell A.J."/>
            <person name="Barry K."/>
            <person name="Miller A.N."/>
            <person name="Grigoriev I.V."/>
            <person name="Debuchy R."/>
            <person name="Gladieux P."/>
            <person name="Hiltunen Thoren M."/>
            <person name="Johannesson H."/>
        </authorList>
    </citation>
    <scope>NUCLEOTIDE SEQUENCE</scope>
    <source>
        <strain evidence="3">CBS 118394</strain>
    </source>
</reference>